<organism evidence="1 2">
    <name type="scientific">Ooceraea biroi</name>
    <name type="common">Clonal raider ant</name>
    <name type="synonym">Cerapachys biroi</name>
    <dbReference type="NCBI Taxonomy" id="2015173"/>
    <lineage>
        <taxon>Eukaryota</taxon>
        <taxon>Metazoa</taxon>
        <taxon>Ecdysozoa</taxon>
        <taxon>Arthropoda</taxon>
        <taxon>Hexapoda</taxon>
        <taxon>Insecta</taxon>
        <taxon>Pterygota</taxon>
        <taxon>Neoptera</taxon>
        <taxon>Endopterygota</taxon>
        <taxon>Hymenoptera</taxon>
        <taxon>Apocrita</taxon>
        <taxon>Aculeata</taxon>
        <taxon>Formicoidea</taxon>
        <taxon>Formicidae</taxon>
        <taxon>Dorylinae</taxon>
        <taxon>Ooceraea</taxon>
    </lineage>
</organism>
<dbReference type="AlphaFoldDB" id="A0A026WSI3"/>
<sequence>MVRGDRHVLHYIRERESGKAKAGTRIYSRWPLLNIGKYSIDRRLRRTGLISDSISLLPVHIVYLRRKAPAQHTPEIHSAFAEDRRWRKYC</sequence>
<accession>A0A026WSI3</accession>
<dbReference type="EMBL" id="KK107111">
    <property type="protein sequence ID" value="EZA59010.1"/>
    <property type="molecule type" value="Genomic_DNA"/>
</dbReference>
<dbReference type="Proteomes" id="UP000053097">
    <property type="component" value="Unassembled WGS sequence"/>
</dbReference>
<gene>
    <name evidence="1" type="ORF">X777_16970</name>
</gene>
<keyword evidence="2" id="KW-1185">Reference proteome</keyword>
<reference evidence="1 2" key="1">
    <citation type="journal article" date="2014" name="Curr. Biol.">
        <title>The genome of the clonal raider ant Cerapachys biroi.</title>
        <authorList>
            <person name="Oxley P.R."/>
            <person name="Ji L."/>
            <person name="Fetter-Pruneda I."/>
            <person name="McKenzie S.K."/>
            <person name="Li C."/>
            <person name="Hu H."/>
            <person name="Zhang G."/>
            <person name="Kronauer D.J."/>
        </authorList>
    </citation>
    <scope>NUCLEOTIDE SEQUENCE [LARGE SCALE GENOMIC DNA]</scope>
</reference>
<evidence type="ECO:0000313" key="1">
    <source>
        <dbReference type="EMBL" id="EZA59010.1"/>
    </source>
</evidence>
<name>A0A026WSI3_OOCBI</name>
<evidence type="ECO:0000313" key="2">
    <source>
        <dbReference type="Proteomes" id="UP000053097"/>
    </source>
</evidence>
<proteinExistence type="predicted"/>
<protein>
    <submittedName>
        <fullName evidence="1">Uncharacterized protein</fullName>
    </submittedName>
</protein>